<feature type="region of interest" description="Disordered" evidence="1">
    <location>
        <begin position="38"/>
        <end position="65"/>
    </location>
</feature>
<sequence>MNNFTQPSKNKLDNITLAYPEELVYYINMVKEMRSARAMVMSSRQKDGPPKTPPPDITPQLSDQPDVDLKAVDPGAIKPCVYRFSYIWPKRGKPFWAYLVYVGKKSVSGWKYYKNRWVYFGMDLKDIKSFICY</sequence>
<keyword evidence="3" id="KW-1185">Reference proteome</keyword>
<gene>
    <name evidence="2" type="ORF">SAMN02745207_03768</name>
</gene>
<dbReference type="Proteomes" id="UP000184447">
    <property type="component" value="Unassembled WGS sequence"/>
</dbReference>
<dbReference type="AlphaFoldDB" id="A0A1M5XMN1"/>
<reference evidence="2 3" key="1">
    <citation type="submission" date="2016-11" db="EMBL/GenBank/DDBJ databases">
        <authorList>
            <person name="Jaros S."/>
            <person name="Januszkiewicz K."/>
            <person name="Wedrychowicz H."/>
        </authorList>
    </citation>
    <scope>NUCLEOTIDE SEQUENCE [LARGE SCALE GENOMIC DNA]</scope>
    <source>
        <strain evidence="2 3">DSM 8605</strain>
    </source>
</reference>
<name>A0A1M5XMN1_9CLOT</name>
<accession>A0A1M5XMN1</accession>
<evidence type="ECO:0000256" key="1">
    <source>
        <dbReference type="SAM" id="MobiDB-lite"/>
    </source>
</evidence>
<evidence type="ECO:0000313" key="3">
    <source>
        <dbReference type="Proteomes" id="UP000184447"/>
    </source>
</evidence>
<dbReference type="OrthoDB" id="2068061at2"/>
<proteinExistence type="predicted"/>
<dbReference type="RefSeq" id="WP_073340602.1">
    <property type="nucleotide sequence ID" value="NZ_FQXM01000032.1"/>
</dbReference>
<dbReference type="STRING" id="1121316.SAMN02745207_03768"/>
<dbReference type="EMBL" id="FQXM01000032">
    <property type="protein sequence ID" value="SHI00794.1"/>
    <property type="molecule type" value="Genomic_DNA"/>
</dbReference>
<organism evidence="2 3">
    <name type="scientific">Clostridium grantii DSM 8605</name>
    <dbReference type="NCBI Taxonomy" id="1121316"/>
    <lineage>
        <taxon>Bacteria</taxon>
        <taxon>Bacillati</taxon>
        <taxon>Bacillota</taxon>
        <taxon>Clostridia</taxon>
        <taxon>Eubacteriales</taxon>
        <taxon>Clostridiaceae</taxon>
        <taxon>Clostridium</taxon>
    </lineage>
</organism>
<protein>
    <submittedName>
        <fullName evidence="2">Uncharacterized protein</fullName>
    </submittedName>
</protein>
<evidence type="ECO:0000313" key="2">
    <source>
        <dbReference type="EMBL" id="SHI00794.1"/>
    </source>
</evidence>